<reference evidence="2" key="1">
    <citation type="journal article" date="2023" name="G3 (Bethesda)">
        <title>Genome assembly and association tests identify interacting loci associated with vigor, precocity, and sex in interspecific pistachio rootstocks.</title>
        <authorList>
            <person name="Palmer W."/>
            <person name="Jacygrad E."/>
            <person name="Sagayaradj S."/>
            <person name="Cavanaugh K."/>
            <person name="Han R."/>
            <person name="Bertier L."/>
            <person name="Beede B."/>
            <person name="Kafkas S."/>
            <person name="Golino D."/>
            <person name="Preece J."/>
            <person name="Michelmore R."/>
        </authorList>
    </citation>
    <scope>NUCLEOTIDE SEQUENCE [LARGE SCALE GENOMIC DNA]</scope>
</reference>
<gene>
    <name evidence="1" type="ORF">Pint_11077</name>
</gene>
<name>A0ACC0XK36_9ROSI</name>
<accession>A0ACC0XK36</accession>
<proteinExistence type="predicted"/>
<protein>
    <submittedName>
        <fullName evidence="1">Uncharacterized protein</fullName>
    </submittedName>
</protein>
<comment type="caution">
    <text evidence="1">The sequence shown here is derived from an EMBL/GenBank/DDBJ whole genome shotgun (WGS) entry which is preliminary data.</text>
</comment>
<dbReference type="Proteomes" id="UP001163603">
    <property type="component" value="Chromosome 12"/>
</dbReference>
<organism evidence="1 2">
    <name type="scientific">Pistacia integerrima</name>
    <dbReference type="NCBI Taxonomy" id="434235"/>
    <lineage>
        <taxon>Eukaryota</taxon>
        <taxon>Viridiplantae</taxon>
        <taxon>Streptophyta</taxon>
        <taxon>Embryophyta</taxon>
        <taxon>Tracheophyta</taxon>
        <taxon>Spermatophyta</taxon>
        <taxon>Magnoliopsida</taxon>
        <taxon>eudicotyledons</taxon>
        <taxon>Gunneridae</taxon>
        <taxon>Pentapetalae</taxon>
        <taxon>rosids</taxon>
        <taxon>malvids</taxon>
        <taxon>Sapindales</taxon>
        <taxon>Anacardiaceae</taxon>
        <taxon>Pistacia</taxon>
    </lineage>
</organism>
<evidence type="ECO:0000313" key="2">
    <source>
        <dbReference type="Proteomes" id="UP001163603"/>
    </source>
</evidence>
<sequence length="76" mass="8845">MFGYFGVKKFHFTPLIIPLPILSLLFTYVCSKKFYRSFGNTALEVACHELKETPNMEQVFRSYIPPSLSYEKADDE</sequence>
<dbReference type="EMBL" id="CM047747">
    <property type="protein sequence ID" value="KAJ0018021.1"/>
    <property type="molecule type" value="Genomic_DNA"/>
</dbReference>
<keyword evidence="2" id="KW-1185">Reference proteome</keyword>
<evidence type="ECO:0000313" key="1">
    <source>
        <dbReference type="EMBL" id="KAJ0018021.1"/>
    </source>
</evidence>